<comment type="similarity">
    <text evidence="2">Belongs to the JARID1 histone demethylase family.</text>
</comment>
<dbReference type="GO" id="GO:0005634">
    <property type="term" value="C:nucleus"/>
    <property type="evidence" value="ECO:0007669"/>
    <property type="project" value="UniProtKB-SubCell"/>
</dbReference>
<protein>
    <recommendedName>
        <fullName evidence="7">Zinc-finger domain-containing protein</fullName>
    </recommendedName>
</protein>
<organism evidence="5 6">
    <name type="scientific">Flemingia macrophylla</name>
    <dbReference type="NCBI Taxonomy" id="520843"/>
    <lineage>
        <taxon>Eukaryota</taxon>
        <taxon>Viridiplantae</taxon>
        <taxon>Streptophyta</taxon>
        <taxon>Embryophyta</taxon>
        <taxon>Tracheophyta</taxon>
        <taxon>Spermatophyta</taxon>
        <taxon>Magnoliopsida</taxon>
        <taxon>eudicotyledons</taxon>
        <taxon>Gunneridae</taxon>
        <taxon>Pentapetalae</taxon>
        <taxon>rosids</taxon>
        <taxon>fabids</taxon>
        <taxon>Fabales</taxon>
        <taxon>Fabaceae</taxon>
        <taxon>Papilionoideae</taxon>
        <taxon>50 kb inversion clade</taxon>
        <taxon>NPAAA clade</taxon>
        <taxon>indigoferoid/millettioid clade</taxon>
        <taxon>Phaseoleae</taxon>
        <taxon>Flemingia</taxon>
    </lineage>
</organism>
<keyword evidence="4" id="KW-0539">Nucleus</keyword>
<evidence type="ECO:0000256" key="2">
    <source>
        <dbReference type="ARBA" id="ARBA00006801"/>
    </source>
</evidence>
<comment type="caution">
    <text evidence="5">The sequence shown here is derived from an EMBL/GenBank/DDBJ whole genome shotgun (WGS) entry which is preliminary data.</text>
</comment>
<sequence length="108" mass="12305">MGVADANVALQTSPETKLGFCGVWFMYPHLKDSDIAKGCLVCRGNCNCKACLRSNELIKKMKKETETKEDEKVELSIYFLQVLLPYLRLLEEEQMIENEKEAKIQGES</sequence>
<accession>A0ABD1M3F7</accession>
<evidence type="ECO:0000256" key="3">
    <source>
        <dbReference type="ARBA" id="ARBA00022723"/>
    </source>
</evidence>
<dbReference type="PANTHER" id="PTHR12549">
    <property type="entry name" value="JMJC DOMAIN-CONTAINING HISTONE DEMETHYLATION PROTEIN"/>
    <property type="match status" value="1"/>
</dbReference>
<dbReference type="EMBL" id="JBGMDY010000006">
    <property type="protein sequence ID" value="KAL2329660.1"/>
    <property type="molecule type" value="Genomic_DNA"/>
</dbReference>
<evidence type="ECO:0000313" key="5">
    <source>
        <dbReference type="EMBL" id="KAL2329660.1"/>
    </source>
</evidence>
<evidence type="ECO:0008006" key="7">
    <source>
        <dbReference type="Google" id="ProtNLM"/>
    </source>
</evidence>
<keyword evidence="3" id="KW-0479">Metal-binding</keyword>
<comment type="subcellular location">
    <subcellularLocation>
        <location evidence="1">Nucleus</location>
    </subcellularLocation>
</comment>
<keyword evidence="6" id="KW-1185">Reference proteome</keyword>
<evidence type="ECO:0000256" key="4">
    <source>
        <dbReference type="ARBA" id="ARBA00023242"/>
    </source>
</evidence>
<proteinExistence type="inferred from homology"/>
<evidence type="ECO:0000256" key="1">
    <source>
        <dbReference type="ARBA" id="ARBA00004123"/>
    </source>
</evidence>
<dbReference type="GO" id="GO:0046872">
    <property type="term" value="F:metal ion binding"/>
    <property type="evidence" value="ECO:0007669"/>
    <property type="project" value="UniProtKB-KW"/>
</dbReference>
<name>A0ABD1M3F7_9FABA</name>
<dbReference type="AlphaFoldDB" id="A0ABD1M3F7"/>
<dbReference type="InterPro" id="IPR045109">
    <property type="entry name" value="LSDs-like"/>
</dbReference>
<dbReference type="PANTHER" id="PTHR12549:SF11">
    <property type="entry name" value="LYSINE-SPECIFIC DEMETHYLASE JMJ25"/>
    <property type="match status" value="1"/>
</dbReference>
<reference evidence="5 6" key="1">
    <citation type="submission" date="2024-08" db="EMBL/GenBank/DDBJ databases">
        <title>Insights into the chromosomal genome structure of Flemingia macrophylla.</title>
        <authorList>
            <person name="Ding Y."/>
            <person name="Zhao Y."/>
            <person name="Bi W."/>
            <person name="Wu M."/>
            <person name="Zhao G."/>
            <person name="Gong Y."/>
            <person name="Li W."/>
            <person name="Zhang P."/>
        </authorList>
    </citation>
    <scope>NUCLEOTIDE SEQUENCE [LARGE SCALE GENOMIC DNA]</scope>
    <source>
        <strain evidence="5">DYQJB</strain>
        <tissue evidence="5">Leaf</tissue>
    </source>
</reference>
<gene>
    <name evidence="5" type="ORF">Fmac_017241</name>
</gene>
<dbReference type="Proteomes" id="UP001603857">
    <property type="component" value="Unassembled WGS sequence"/>
</dbReference>
<evidence type="ECO:0000313" key="6">
    <source>
        <dbReference type="Proteomes" id="UP001603857"/>
    </source>
</evidence>